<organism evidence="4">
    <name type="scientific">candidate division WOR-3 bacterium</name>
    <dbReference type="NCBI Taxonomy" id="2052148"/>
    <lineage>
        <taxon>Bacteria</taxon>
        <taxon>Bacteria division WOR-3</taxon>
    </lineage>
</organism>
<dbReference type="Proteomes" id="UP000886050">
    <property type="component" value="Unassembled WGS sequence"/>
</dbReference>
<comment type="catalytic activity">
    <reaction evidence="2">
        <text>5-(methylsulfanyl)-alpha-D-ribose 1-phosphate = 5-(methylsulfanyl)-D-ribulose 1-phosphate</text>
        <dbReference type="Rhea" id="RHEA:19989"/>
        <dbReference type="ChEBI" id="CHEBI:58533"/>
        <dbReference type="ChEBI" id="CHEBI:58548"/>
        <dbReference type="EC" id="5.3.1.23"/>
    </reaction>
</comment>
<name>A0A7V5LUH7_UNCW3</name>
<dbReference type="InterPro" id="IPR005251">
    <property type="entry name" value="IF-M1Pi"/>
</dbReference>
<reference evidence="4" key="1">
    <citation type="journal article" date="2020" name="mSystems">
        <title>Genome- and Community-Level Interaction Insights into Carbon Utilization and Element Cycling Functions of Hydrothermarchaeota in Hydrothermal Sediment.</title>
        <authorList>
            <person name="Zhou Z."/>
            <person name="Liu Y."/>
            <person name="Xu W."/>
            <person name="Pan J."/>
            <person name="Luo Z.H."/>
            <person name="Li M."/>
        </authorList>
    </citation>
    <scope>NUCLEOTIDE SEQUENCE [LARGE SCALE GENOMIC DNA]</scope>
    <source>
        <strain evidence="4">HyVt-96</strain>
    </source>
</reference>
<evidence type="ECO:0000256" key="1">
    <source>
        <dbReference type="ARBA" id="ARBA00023235"/>
    </source>
</evidence>
<dbReference type="InterPro" id="IPR042529">
    <property type="entry name" value="IF_2B-like_C"/>
</dbReference>
<dbReference type="GO" id="GO:0019509">
    <property type="term" value="P:L-methionine salvage from methylthioadenosine"/>
    <property type="evidence" value="ECO:0007669"/>
    <property type="project" value="UniProtKB-UniRule"/>
</dbReference>
<accession>A0A7V5LUH7</accession>
<dbReference type="GO" id="GO:0046523">
    <property type="term" value="F:S-methyl-5-thioribose-1-phosphate isomerase activity"/>
    <property type="evidence" value="ECO:0007669"/>
    <property type="project" value="UniProtKB-UniRule"/>
</dbReference>
<gene>
    <name evidence="2 4" type="primary">mtnA</name>
    <name evidence="4" type="ORF">ENL43_01900</name>
</gene>
<dbReference type="UniPathway" id="UPA00904">
    <property type="reaction ID" value="UER00874"/>
</dbReference>
<dbReference type="InterPro" id="IPR037171">
    <property type="entry name" value="NagB/RpiA_transferase-like"/>
</dbReference>
<dbReference type="PANTHER" id="PTHR43475:SF1">
    <property type="entry name" value="METHYLTHIORIBOSE-1-PHOSPHATE ISOMERASE"/>
    <property type="match status" value="1"/>
</dbReference>
<protein>
    <recommendedName>
        <fullName evidence="2">Methylthioribose-1-phosphate isomerase</fullName>
        <shortName evidence="2">M1Pi</shortName>
        <shortName evidence="2">MTR-1-P isomerase</shortName>
        <ecNumber evidence="2">5.3.1.23</ecNumber>
    </recommendedName>
    <alternativeName>
        <fullName evidence="2">S-methyl-5-thioribose-1-phosphate isomerase</fullName>
    </alternativeName>
</protein>
<dbReference type="EMBL" id="DRTX01000103">
    <property type="protein sequence ID" value="HHF53101.1"/>
    <property type="molecule type" value="Genomic_DNA"/>
</dbReference>
<dbReference type="FunFam" id="1.20.120.420:FF:000003">
    <property type="entry name" value="Methylthioribose-1-phosphate isomerase"/>
    <property type="match status" value="1"/>
</dbReference>
<comment type="pathway">
    <text evidence="2">Amino-acid biosynthesis; L-methionine biosynthesis via salvage pathway; L-methionine from S-methyl-5-thio-alpha-D-ribose 1-phosphate: step 1/6.</text>
</comment>
<dbReference type="HAMAP" id="MF_01678">
    <property type="entry name" value="Salvage_MtnA"/>
    <property type="match status" value="1"/>
</dbReference>
<dbReference type="InterPro" id="IPR000649">
    <property type="entry name" value="IF-2B-related"/>
</dbReference>
<dbReference type="Pfam" id="PF01008">
    <property type="entry name" value="IF-2B"/>
    <property type="match status" value="1"/>
</dbReference>
<comment type="function">
    <text evidence="2">Catalyzes the interconversion of methylthioribose-1-phosphate (MTR-1-P) into methylthioribulose-1-phosphate (MTRu-1-P).</text>
</comment>
<comment type="caution">
    <text evidence="4">The sequence shown here is derived from an EMBL/GenBank/DDBJ whole genome shotgun (WGS) entry which is preliminary data.</text>
</comment>
<dbReference type="InterPro" id="IPR027363">
    <property type="entry name" value="M1Pi_N"/>
</dbReference>
<feature type="binding site" evidence="2">
    <location>
        <begin position="45"/>
        <end position="47"/>
    </location>
    <ligand>
        <name>substrate</name>
    </ligand>
</feature>
<feature type="active site" description="Proton donor" evidence="2">
    <location>
        <position position="234"/>
    </location>
</feature>
<evidence type="ECO:0000313" key="4">
    <source>
        <dbReference type="EMBL" id="HHF53101.1"/>
    </source>
</evidence>
<dbReference type="Gene3D" id="3.40.50.10470">
    <property type="entry name" value="Translation initiation factor eif-2b, domain 2"/>
    <property type="match status" value="1"/>
</dbReference>
<proteinExistence type="inferred from homology"/>
<feature type="site" description="Transition state stabilizer" evidence="2">
    <location>
        <position position="154"/>
    </location>
</feature>
<dbReference type="InterPro" id="IPR011559">
    <property type="entry name" value="Initiation_fac_2B_a/b/d"/>
</dbReference>
<dbReference type="NCBIfam" id="TIGR00524">
    <property type="entry name" value="eIF-2B_rel"/>
    <property type="match status" value="1"/>
</dbReference>
<feature type="binding site" evidence="2">
    <location>
        <position position="193"/>
    </location>
    <ligand>
        <name>substrate</name>
    </ligand>
</feature>
<dbReference type="NCBIfam" id="TIGR00512">
    <property type="entry name" value="salvage_mtnA"/>
    <property type="match status" value="1"/>
</dbReference>
<keyword evidence="2" id="KW-0486">Methionine biosynthesis</keyword>
<sequence length="334" mass="37553">MIKPVELFRDVIKIIDQTTLPELVRFEYIYNLEQACEAIKKLKVRGAPLIGIFAAYTVVQIAREIKDRDLERMKEILISSIEELSKTRPTAYNLFYALERMRRVVNTTQTKDELLQNLENEARQIDDEEKVRCEKMASHGLRFLKEKSRVLTICNTGYLATNHIGTALGIIYRGVKEGRIQKVFALETRPLLQGARLTMWELKENGIDATLITDNTAGLLMAKGMIDAIFVGADRIAANGDTANKIGTYTLAVLAKYHRVPFYVVAPTSTIDPQTPSGKDIIIEERDPSEVFVVMGKRIAPQGVNALNYAFDVTPYELITAIITEAGVVEPPFE</sequence>
<keyword evidence="1 2" id="KW-0413">Isomerase</keyword>
<feature type="binding site" evidence="2">
    <location>
        <position position="88"/>
    </location>
    <ligand>
        <name>substrate</name>
    </ligand>
</feature>
<keyword evidence="3" id="KW-0175">Coiled coil</keyword>
<feature type="binding site" evidence="2">
    <location>
        <begin position="244"/>
        <end position="245"/>
    </location>
    <ligand>
        <name>substrate</name>
    </ligand>
</feature>
<feature type="coiled-coil region" evidence="3">
    <location>
        <begin position="104"/>
        <end position="131"/>
    </location>
</feature>
<evidence type="ECO:0000256" key="3">
    <source>
        <dbReference type="SAM" id="Coils"/>
    </source>
</evidence>
<dbReference type="PANTHER" id="PTHR43475">
    <property type="entry name" value="METHYLTHIORIBOSE-1-PHOSPHATE ISOMERASE"/>
    <property type="match status" value="1"/>
</dbReference>
<dbReference type="FunFam" id="3.40.50.10470:FF:000006">
    <property type="entry name" value="Methylthioribose-1-phosphate isomerase"/>
    <property type="match status" value="1"/>
</dbReference>
<dbReference type="NCBIfam" id="NF004326">
    <property type="entry name" value="PRK05720.1"/>
    <property type="match status" value="1"/>
</dbReference>
<dbReference type="AlphaFoldDB" id="A0A7V5LUH7"/>
<evidence type="ECO:0000256" key="2">
    <source>
        <dbReference type="HAMAP-Rule" id="MF_01678"/>
    </source>
</evidence>
<dbReference type="EC" id="5.3.1.23" evidence="2"/>
<keyword evidence="2" id="KW-0028">Amino-acid biosynthesis</keyword>
<comment type="similarity">
    <text evidence="2">Belongs to the EIF-2B alpha/beta/delta subunits family. MtnA subfamily.</text>
</comment>
<dbReference type="Gene3D" id="1.20.120.420">
    <property type="entry name" value="translation initiation factor eif-2b, domain 1"/>
    <property type="match status" value="1"/>
</dbReference>
<dbReference type="SUPFAM" id="SSF100950">
    <property type="entry name" value="NagB/RpiA/CoA transferase-like"/>
    <property type="match status" value="1"/>
</dbReference>